<keyword evidence="14" id="KW-1185">Reference proteome</keyword>
<keyword evidence="8 12" id="KW-1133">Transmembrane helix</keyword>
<dbReference type="GO" id="GO:0009425">
    <property type="term" value="C:bacterial-type flagellum basal body"/>
    <property type="evidence" value="ECO:0007669"/>
    <property type="project" value="UniProtKB-SubCell"/>
</dbReference>
<dbReference type="InterPro" id="IPR005837">
    <property type="entry name" value="FliP"/>
</dbReference>
<comment type="function">
    <text evidence="12">Plays a role in the flagellum-specific transport system.</text>
</comment>
<evidence type="ECO:0000256" key="4">
    <source>
        <dbReference type="ARBA" id="ARBA00022475"/>
    </source>
</evidence>
<accession>A0A1I3HML1</accession>
<keyword evidence="13" id="KW-0282">Flagellum</keyword>
<dbReference type="AlphaFoldDB" id="A0A1I3HML1"/>
<keyword evidence="13" id="KW-0966">Cell projection</keyword>
<dbReference type="EMBL" id="FOQD01000008">
    <property type="protein sequence ID" value="SFI36740.1"/>
    <property type="molecule type" value="Genomic_DNA"/>
</dbReference>
<evidence type="ECO:0000256" key="12">
    <source>
        <dbReference type="RuleBase" id="RU362069"/>
    </source>
</evidence>
<evidence type="ECO:0000256" key="6">
    <source>
        <dbReference type="ARBA" id="ARBA00022795"/>
    </source>
</evidence>
<evidence type="ECO:0000256" key="2">
    <source>
        <dbReference type="ARBA" id="ARBA00021714"/>
    </source>
</evidence>
<dbReference type="STRING" id="1576369.SAMN05421753_108117"/>
<comment type="caution">
    <text evidence="12">Lacks conserved residue(s) required for the propagation of feature annotation.</text>
</comment>
<keyword evidence="7 12" id="KW-0653">Protein transport</keyword>
<evidence type="ECO:0000256" key="3">
    <source>
        <dbReference type="ARBA" id="ARBA00022448"/>
    </source>
</evidence>
<keyword evidence="10" id="KW-0975">Bacterial flagellum</keyword>
<dbReference type="Proteomes" id="UP000199518">
    <property type="component" value="Unassembled WGS sequence"/>
</dbReference>
<evidence type="ECO:0000256" key="7">
    <source>
        <dbReference type="ARBA" id="ARBA00022927"/>
    </source>
</evidence>
<keyword evidence="13" id="KW-0969">Cilium</keyword>
<dbReference type="PANTHER" id="PTHR30587:SF0">
    <property type="entry name" value="FLAGELLAR BIOSYNTHETIC PROTEIN FLIP"/>
    <property type="match status" value="1"/>
</dbReference>
<sequence>MTLRPTRTSPDSQWTADRMNDVTTFSRVLETDAFQGLSPQLKVAIFLGMLTFLSSALVTMTAFTRIVIVLSFIRRALSTQEIPPTQVILGLSLFLTLFVMAPTFKEIEAKAVVPYLNQSINGAEAWQNGSNALKAFMLKQTRRDDLSLFVELSGMEAGVTPESVPLTTLIPAFVISELKTSFIMGFCLYLPFVLIDLVMSIILMALGMMMMPPVVVSTPCKILLFVLIDGWHLTARALSLSFN</sequence>
<keyword evidence="11 12" id="KW-1006">Bacterial flagellum protein export</keyword>
<reference evidence="14" key="1">
    <citation type="submission" date="2016-10" db="EMBL/GenBank/DDBJ databases">
        <authorList>
            <person name="Varghese N."/>
            <person name="Submissions S."/>
        </authorList>
    </citation>
    <scope>NUCLEOTIDE SEQUENCE [LARGE SCALE GENOMIC DNA]</scope>
    <source>
        <strain evidence="14">DSM 26348</strain>
    </source>
</reference>
<evidence type="ECO:0000256" key="8">
    <source>
        <dbReference type="ARBA" id="ARBA00022989"/>
    </source>
</evidence>
<feature type="transmembrane region" description="Helical" evidence="12">
    <location>
        <begin position="43"/>
        <end position="73"/>
    </location>
</feature>
<keyword evidence="4 12" id="KW-1003">Cell membrane</keyword>
<keyword evidence="6 12" id="KW-1005">Bacterial flagellum biogenesis</keyword>
<evidence type="ECO:0000256" key="11">
    <source>
        <dbReference type="ARBA" id="ARBA00023225"/>
    </source>
</evidence>
<keyword evidence="3 12" id="KW-0813">Transport</keyword>
<evidence type="ECO:0000313" key="13">
    <source>
        <dbReference type="EMBL" id="SFI36740.1"/>
    </source>
</evidence>
<comment type="similarity">
    <text evidence="1 12">Belongs to the FliP/MopC/SpaP family.</text>
</comment>
<feature type="transmembrane region" description="Helical" evidence="12">
    <location>
        <begin position="182"/>
        <end position="210"/>
    </location>
</feature>
<name>A0A1I3HML1_9PLAN</name>
<evidence type="ECO:0000313" key="14">
    <source>
        <dbReference type="Proteomes" id="UP000199518"/>
    </source>
</evidence>
<dbReference type="PANTHER" id="PTHR30587">
    <property type="entry name" value="FLAGELLAR BIOSYNTHETIC PROTEIN FLIP"/>
    <property type="match status" value="1"/>
</dbReference>
<evidence type="ECO:0000256" key="1">
    <source>
        <dbReference type="ARBA" id="ARBA00006257"/>
    </source>
</evidence>
<dbReference type="PRINTS" id="PR00951">
    <property type="entry name" value="FLGBIOSNFLIP"/>
</dbReference>
<dbReference type="GO" id="GO:0009306">
    <property type="term" value="P:protein secretion"/>
    <property type="evidence" value="ECO:0007669"/>
    <property type="project" value="UniProtKB-UniRule"/>
</dbReference>
<evidence type="ECO:0000256" key="10">
    <source>
        <dbReference type="ARBA" id="ARBA00023143"/>
    </source>
</evidence>
<gene>
    <name evidence="12" type="primary">fliP</name>
    <name evidence="13" type="ORF">SAMN05421753_108117</name>
</gene>
<comment type="subcellular location">
    <subcellularLocation>
        <location evidence="12">Cell membrane</location>
        <topology evidence="12">Multi-pass membrane protein</topology>
    </subcellularLocation>
    <subcellularLocation>
        <location evidence="12">Bacterial flagellum basal body</location>
    </subcellularLocation>
</comment>
<dbReference type="Pfam" id="PF00813">
    <property type="entry name" value="FliP"/>
    <property type="match status" value="1"/>
</dbReference>
<evidence type="ECO:0000256" key="9">
    <source>
        <dbReference type="ARBA" id="ARBA00023136"/>
    </source>
</evidence>
<protein>
    <recommendedName>
        <fullName evidence="2 12">Flagellar biosynthetic protein FliP</fullName>
    </recommendedName>
</protein>
<evidence type="ECO:0000256" key="5">
    <source>
        <dbReference type="ARBA" id="ARBA00022692"/>
    </source>
</evidence>
<proteinExistence type="inferred from homology"/>
<dbReference type="GO" id="GO:0044781">
    <property type="term" value="P:bacterial-type flagellum organization"/>
    <property type="evidence" value="ECO:0007669"/>
    <property type="project" value="UniProtKB-UniRule"/>
</dbReference>
<keyword evidence="9 12" id="KW-0472">Membrane</keyword>
<dbReference type="NCBIfam" id="TIGR01103">
    <property type="entry name" value="fliP"/>
    <property type="match status" value="1"/>
</dbReference>
<dbReference type="PRINTS" id="PR01302">
    <property type="entry name" value="TYPE3IMPPROT"/>
</dbReference>
<dbReference type="InterPro" id="IPR005838">
    <property type="entry name" value="T3SS_IM_P"/>
</dbReference>
<feature type="transmembrane region" description="Helical" evidence="12">
    <location>
        <begin position="85"/>
        <end position="104"/>
    </location>
</feature>
<dbReference type="GO" id="GO:0005886">
    <property type="term" value="C:plasma membrane"/>
    <property type="evidence" value="ECO:0007669"/>
    <property type="project" value="UniProtKB-SubCell"/>
</dbReference>
<keyword evidence="5 12" id="KW-0812">Transmembrane</keyword>
<organism evidence="13 14">
    <name type="scientific">Planctomicrobium piriforme</name>
    <dbReference type="NCBI Taxonomy" id="1576369"/>
    <lineage>
        <taxon>Bacteria</taxon>
        <taxon>Pseudomonadati</taxon>
        <taxon>Planctomycetota</taxon>
        <taxon>Planctomycetia</taxon>
        <taxon>Planctomycetales</taxon>
        <taxon>Planctomycetaceae</taxon>
        <taxon>Planctomicrobium</taxon>
    </lineage>
</organism>